<gene>
    <name evidence="7" type="ORF">CL52_13900</name>
    <name evidence="8" type="ORF">SAMN05660875_102259</name>
</gene>
<dbReference type="InterPro" id="IPR013766">
    <property type="entry name" value="Thioredoxin_domain"/>
</dbReference>
<dbReference type="InterPro" id="IPR036249">
    <property type="entry name" value="Thioredoxin-like_sf"/>
</dbReference>
<dbReference type="EMBL" id="CP007511">
    <property type="protein sequence ID" value="AJE16070.1"/>
    <property type="molecule type" value="Genomic_DNA"/>
</dbReference>
<evidence type="ECO:0000256" key="5">
    <source>
        <dbReference type="SAM" id="SignalP"/>
    </source>
</evidence>
<keyword evidence="3" id="KW-1015">Disulfide bond</keyword>
<dbReference type="EMBL" id="FNHO01000002">
    <property type="protein sequence ID" value="SDM10576.1"/>
    <property type="molecule type" value="Genomic_DNA"/>
</dbReference>
<reference evidence="7 9" key="3">
    <citation type="journal article" name="Genome Announc.">
        <title>Complete Genome Sequence of Pseudomonas balearica DSM 6083T.</title>
        <authorList>
            <person name="Bennasar-Figueras A."/>
            <person name="Salva-Serra F."/>
            <person name="Jaen-Luchoro D."/>
            <person name="Segui C."/>
            <person name="Aliaga F."/>
            <person name="Busquets A."/>
            <person name="Gomila M."/>
            <person name="Moore E.R."/>
            <person name="Lalucat J."/>
        </authorList>
    </citation>
    <scope>NUCLEOTIDE SEQUENCE [LARGE SCALE GENOMIC DNA]</scope>
    <source>
        <strain evidence="9">DSM 6083</strain>
        <strain evidence="7">DSM6083</strain>
    </source>
</reference>
<dbReference type="KEGG" id="pbm:CL52_13900"/>
<dbReference type="SUPFAM" id="SSF52833">
    <property type="entry name" value="Thioredoxin-like"/>
    <property type="match status" value="1"/>
</dbReference>
<dbReference type="AlphaFoldDB" id="A0A8D4C3U4"/>
<dbReference type="InterPro" id="IPR050553">
    <property type="entry name" value="Thioredoxin_ResA/DsbE_sf"/>
</dbReference>
<dbReference type="RefSeq" id="WP_043221270.1">
    <property type="nucleotide sequence ID" value="NZ_CP007511.1"/>
</dbReference>
<dbReference type="InterPro" id="IPR000866">
    <property type="entry name" value="AhpC/TSA"/>
</dbReference>
<dbReference type="GeneID" id="77260994"/>
<dbReference type="PROSITE" id="PS51257">
    <property type="entry name" value="PROKAR_LIPOPROTEIN"/>
    <property type="match status" value="1"/>
</dbReference>
<accession>A0A8D4C3U4</accession>
<sequence>MKRIITLTVLSLAVLLGGCDADWGVDQHGRPVASDDLDGRWLVINYWAEWCAPCRTEVPELNRLASTRPDVAVLGVNFDELRGEQLAQAVEALGIRFRVLSEDPAERLGLERSPVLPVTYLVDTQGKVRERLVGEQSADGLLARIEQLGGAD</sequence>
<dbReference type="PANTHER" id="PTHR42852:SF6">
    <property type="entry name" value="THIOL:DISULFIDE INTERCHANGE PROTEIN DSBE"/>
    <property type="match status" value="1"/>
</dbReference>
<dbReference type="CDD" id="cd02966">
    <property type="entry name" value="TlpA_like_family"/>
    <property type="match status" value="1"/>
</dbReference>
<dbReference type="PROSITE" id="PS00194">
    <property type="entry name" value="THIOREDOXIN_1"/>
    <property type="match status" value="1"/>
</dbReference>
<dbReference type="PANTHER" id="PTHR42852">
    <property type="entry name" value="THIOL:DISULFIDE INTERCHANGE PROTEIN DSBE"/>
    <property type="match status" value="1"/>
</dbReference>
<organism evidence="7 9">
    <name type="scientific">Stutzerimonas balearica DSM 6083</name>
    <dbReference type="NCBI Taxonomy" id="1123016"/>
    <lineage>
        <taxon>Bacteria</taxon>
        <taxon>Pseudomonadati</taxon>
        <taxon>Pseudomonadota</taxon>
        <taxon>Gammaproteobacteria</taxon>
        <taxon>Pseudomonadales</taxon>
        <taxon>Pseudomonadaceae</taxon>
        <taxon>Stutzerimonas</taxon>
    </lineage>
</organism>
<evidence type="ECO:0000256" key="3">
    <source>
        <dbReference type="ARBA" id="ARBA00023157"/>
    </source>
</evidence>
<dbReference type="GO" id="GO:0016853">
    <property type="term" value="F:isomerase activity"/>
    <property type="evidence" value="ECO:0007669"/>
    <property type="project" value="UniProtKB-KW"/>
</dbReference>
<keyword evidence="4" id="KW-0676">Redox-active center</keyword>
<dbReference type="Gene3D" id="3.40.30.10">
    <property type="entry name" value="Glutaredoxin"/>
    <property type="match status" value="1"/>
</dbReference>
<reference evidence="9" key="1">
    <citation type="submission" date="2014-03" db="EMBL/GenBank/DDBJ databases">
        <title>Complete genome of Pseudomonas balearica DSM 6083T, a sewage water isolate from an enrichment with 2-methylnaphthalene.</title>
        <authorList>
            <person name="Salva-Serra F."/>
            <person name="Jaen-Luchoro D."/>
            <person name="Busquets A."/>
            <person name="Pena A."/>
            <person name="Gomila M."/>
            <person name="Bosch R."/>
            <person name="Nogales B."/>
            <person name="Garcia-Valdes E."/>
            <person name="Lalucat J."/>
            <person name="Bennasar A."/>
        </authorList>
    </citation>
    <scope>NUCLEOTIDE SEQUENCE [LARGE SCALE GENOMIC DNA]</scope>
    <source>
        <strain evidence="9">DSM 6083</strain>
    </source>
</reference>
<feature type="chain" id="PRO_5034992776" evidence="5">
    <location>
        <begin position="22"/>
        <end position="152"/>
    </location>
</feature>
<protein>
    <submittedName>
        <fullName evidence="7">Peroxiredoxin</fullName>
    </submittedName>
    <submittedName>
        <fullName evidence="8">Thiol-disulfide isomerase or thioredoxin</fullName>
    </submittedName>
</protein>
<evidence type="ECO:0000259" key="6">
    <source>
        <dbReference type="PROSITE" id="PS51352"/>
    </source>
</evidence>
<dbReference type="Proteomes" id="UP000031271">
    <property type="component" value="Chromosome"/>
</dbReference>
<name>A0A8D4C3U4_9GAMM</name>
<evidence type="ECO:0000256" key="4">
    <source>
        <dbReference type="ARBA" id="ARBA00023284"/>
    </source>
</evidence>
<dbReference type="GO" id="GO:0017004">
    <property type="term" value="P:cytochrome complex assembly"/>
    <property type="evidence" value="ECO:0007669"/>
    <property type="project" value="UniProtKB-KW"/>
</dbReference>
<comment type="subcellular location">
    <subcellularLocation>
        <location evidence="1">Cell envelope</location>
    </subcellularLocation>
</comment>
<dbReference type="Proteomes" id="UP000182276">
    <property type="component" value="Unassembled WGS sequence"/>
</dbReference>
<feature type="signal peptide" evidence="5">
    <location>
        <begin position="1"/>
        <end position="21"/>
    </location>
</feature>
<keyword evidence="10" id="KW-1185">Reference proteome</keyword>
<dbReference type="GO" id="GO:0030313">
    <property type="term" value="C:cell envelope"/>
    <property type="evidence" value="ECO:0007669"/>
    <property type="project" value="UniProtKB-SubCell"/>
</dbReference>
<evidence type="ECO:0000313" key="7">
    <source>
        <dbReference type="EMBL" id="AJE16070.1"/>
    </source>
</evidence>
<dbReference type="GO" id="GO:0015036">
    <property type="term" value="F:disulfide oxidoreductase activity"/>
    <property type="evidence" value="ECO:0007669"/>
    <property type="project" value="UniProtKB-ARBA"/>
</dbReference>
<dbReference type="InterPro" id="IPR017937">
    <property type="entry name" value="Thioredoxin_CS"/>
</dbReference>
<evidence type="ECO:0000313" key="10">
    <source>
        <dbReference type="Proteomes" id="UP000182276"/>
    </source>
</evidence>
<feature type="domain" description="Thioredoxin" evidence="6">
    <location>
        <begin position="12"/>
        <end position="150"/>
    </location>
</feature>
<keyword evidence="5" id="KW-0732">Signal</keyword>
<keyword evidence="2" id="KW-0201">Cytochrome c-type biogenesis</keyword>
<evidence type="ECO:0000313" key="9">
    <source>
        <dbReference type="Proteomes" id="UP000031271"/>
    </source>
</evidence>
<dbReference type="GO" id="GO:0016209">
    <property type="term" value="F:antioxidant activity"/>
    <property type="evidence" value="ECO:0007669"/>
    <property type="project" value="InterPro"/>
</dbReference>
<evidence type="ECO:0000256" key="2">
    <source>
        <dbReference type="ARBA" id="ARBA00022748"/>
    </source>
</evidence>
<reference evidence="8 10" key="2">
    <citation type="submission" date="2016-10" db="EMBL/GenBank/DDBJ databases">
        <authorList>
            <person name="Varghese N."/>
            <person name="Submissions S."/>
        </authorList>
    </citation>
    <scope>NUCLEOTIDE SEQUENCE [LARGE SCALE GENOMIC DNA]</scope>
    <source>
        <strain evidence="8 10">DSM 6083</strain>
    </source>
</reference>
<proteinExistence type="predicted"/>
<evidence type="ECO:0000313" key="8">
    <source>
        <dbReference type="EMBL" id="SDM10576.1"/>
    </source>
</evidence>
<keyword evidence="8" id="KW-0413">Isomerase</keyword>
<evidence type="ECO:0000256" key="1">
    <source>
        <dbReference type="ARBA" id="ARBA00004196"/>
    </source>
</evidence>
<dbReference type="PROSITE" id="PS51352">
    <property type="entry name" value="THIOREDOXIN_2"/>
    <property type="match status" value="1"/>
</dbReference>
<dbReference type="Pfam" id="PF00578">
    <property type="entry name" value="AhpC-TSA"/>
    <property type="match status" value="1"/>
</dbReference>